<dbReference type="Gene3D" id="1.20.120.1080">
    <property type="match status" value="1"/>
</dbReference>
<reference evidence="7" key="1">
    <citation type="submission" date="2021-02" db="EMBL/GenBank/DDBJ databases">
        <authorList>
            <person name="Nowell W R."/>
        </authorList>
    </citation>
    <scope>NUCLEOTIDE SEQUENCE</scope>
</reference>
<evidence type="ECO:0000256" key="1">
    <source>
        <dbReference type="ARBA" id="ARBA00022741"/>
    </source>
</evidence>
<dbReference type="PROSITE" id="PS51192">
    <property type="entry name" value="HELICASE_ATP_BIND_1"/>
    <property type="match status" value="1"/>
</dbReference>
<organism evidence="7 8">
    <name type="scientific">Adineta ricciae</name>
    <name type="common">Rotifer</name>
    <dbReference type="NCBI Taxonomy" id="249248"/>
    <lineage>
        <taxon>Eukaryota</taxon>
        <taxon>Metazoa</taxon>
        <taxon>Spiralia</taxon>
        <taxon>Gnathifera</taxon>
        <taxon>Rotifera</taxon>
        <taxon>Eurotatoria</taxon>
        <taxon>Bdelloidea</taxon>
        <taxon>Adinetida</taxon>
        <taxon>Adinetidae</taxon>
        <taxon>Adineta</taxon>
    </lineage>
</organism>
<protein>
    <recommendedName>
        <fullName evidence="9">RNA helicase</fullName>
    </recommendedName>
</protein>
<feature type="compositionally biased region" description="Basic and acidic residues" evidence="3">
    <location>
        <begin position="100"/>
        <end position="114"/>
    </location>
</feature>
<dbReference type="InterPro" id="IPR004170">
    <property type="entry name" value="WWE_dom"/>
</dbReference>
<dbReference type="PANTHER" id="PTHR18934">
    <property type="entry name" value="ATP-DEPENDENT RNA HELICASE"/>
    <property type="match status" value="1"/>
</dbReference>
<feature type="region of interest" description="Disordered" evidence="3">
    <location>
        <begin position="87"/>
        <end position="125"/>
    </location>
</feature>
<dbReference type="Proteomes" id="UP000663828">
    <property type="component" value="Unassembled WGS sequence"/>
</dbReference>
<dbReference type="Pfam" id="PF02825">
    <property type="entry name" value="WWE"/>
    <property type="match status" value="2"/>
</dbReference>
<dbReference type="CDD" id="cd20335">
    <property type="entry name" value="BRcat_RBR"/>
    <property type="match status" value="1"/>
</dbReference>
<dbReference type="PROSITE" id="PS51194">
    <property type="entry name" value="HELICASE_CTER"/>
    <property type="match status" value="1"/>
</dbReference>
<evidence type="ECO:0000256" key="3">
    <source>
        <dbReference type="SAM" id="MobiDB-lite"/>
    </source>
</evidence>
<gene>
    <name evidence="7" type="ORF">XAT740_LOCUS41289</name>
</gene>
<evidence type="ECO:0000259" key="6">
    <source>
        <dbReference type="PROSITE" id="PS51194"/>
    </source>
</evidence>
<dbReference type="InterPro" id="IPR027417">
    <property type="entry name" value="P-loop_NTPase"/>
</dbReference>
<dbReference type="PANTHER" id="PTHR18934:SF81">
    <property type="entry name" value="ATP-DEPENDENT RNA HELICASE DEAH11, CHLOROPLASTIC-RELATED"/>
    <property type="match status" value="1"/>
</dbReference>
<dbReference type="InterPro" id="IPR014001">
    <property type="entry name" value="Helicase_ATP-bd"/>
</dbReference>
<comment type="caution">
    <text evidence="7">The sequence shown here is derived from an EMBL/GenBank/DDBJ whole genome shotgun (WGS) entry which is preliminary data.</text>
</comment>
<keyword evidence="1" id="KW-0547">Nucleotide-binding</keyword>
<dbReference type="InterPro" id="IPR037197">
    <property type="entry name" value="WWE_dom_sf"/>
</dbReference>
<dbReference type="GO" id="GO:0003723">
    <property type="term" value="F:RNA binding"/>
    <property type="evidence" value="ECO:0007669"/>
    <property type="project" value="TreeGrafter"/>
</dbReference>
<dbReference type="SUPFAM" id="SSF52540">
    <property type="entry name" value="P-loop containing nucleoside triphosphate hydrolases"/>
    <property type="match status" value="1"/>
</dbReference>
<evidence type="ECO:0000313" key="8">
    <source>
        <dbReference type="Proteomes" id="UP000663828"/>
    </source>
</evidence>
<dbReference type="CDD" id="cd17917">
    <property type="entry name" value="DEXHc_RHA-like"/>
    <property type="match status" value="1"/>
</dbReference>
<dbReference type="Gene3D" id="3.30.720.50">
    <property type="match status" value="2"/>
</dbReference>
<feature type="domain" description="WWE" evidence="4">
    <location>
        <begin position="2037"/>
        <end position="2120"/>
    </location>
</feature>
<dbReference type="SUPFAM" id="SSF117839">
    <property type="entry name" value="WWE domain"/>
    <property type="match status" value="2"/>
</dbReference>
<sequence>MASTNSINRWSVRISPLPTSINYSKLARELRLPTSRVFIPKPVKNNTSCAWINDFNTEQDADEFVRQWSGAIILGQQIRCVALPSKRNDTNSSYTPAQTHDLHSLRKPRLRQEKSSVPLPKSSQTEYCIGDRSTTRNLIEQSDVHIADEEDDDLSSGDASSLISDSCSSITSVHSTLSTNMKSQLCQYGVKCFNVDCTYNHPDGWNPCMDGEKCNNYDCTATHPPQRSGQCFSGSRCLRRNCKYLHPKTRPVECHLRTKCNKWDCTKLHPCTRTRLCPKQSKCTDLSCSCLHPPERNAALCVLGADCRDISCTLNHPSERPTRCDQPDTCCDVNCIRLHYSQWDPNEIAESQQIRKNQSKNLEQRIKERLVAHLPILSAREEFCRRLQHERILIVTAETGSGKSTQLPQYAAEYFGSLVVCTQPRVVAALSLARRVAEEYDGKSVGESVGYQAGNAGRVQGKDIMYMTDAALIRESQHDPRLQHVCVLIIDEAHTRSLNTDIVLGLAKSLLVQRPDDFYVVIASATIDPARFLEFFERSTSQPLEVSGRVYPVTKIEKPAPPKCVDQNFISSHVISSVIELYPHHQGHTLVFLPGQGEIELALKLFKSDLPNDCVALPLYGSQSPEDQDKVIKFNEQDKRMVVFCTNVAETSLTIPNVRLVIDSGLAKEARYDVKRRLTVLETVRISRSSADQRQGRAGRTAPGHCVRLYEDKELIRPHIEPEILRSSLDLVLLQLIRLNFDPRTFSFMDQPQNEMINYSLDLLTRLNCIEEQRITKRGELFTELALDPRFGAFIVDIYSEYKNLLDQAAATVAILSAPGAIFFMGGSTQEAKQEAKERVALEARHYKSDLLHLYSVYDRWKNAAGQNIQGRCSNCNKFIKYCTCRVRHSNENSLNNKILQHVDGACMAIIQQIKNTRWLQPGVKLSDDPIRIIGYHLANLFPEQCGYLLVPKLPIEGVRLVSTDIRATISNTSVFMQKLQKDSDRELYQHFIAMNITQLPSGRYIIERLHPILKSDVPVQSSIENLVTLENVGSELAKQLRFKLTAFKFEPWAKWLVYHYDRTQFRFLIWGLEADKSTIVSMVQRSYDEALKKLYDAYELLDCGPIKANFQSGLVCTHINRMPDALKLHLQNVPVQQVGSLKDWIKKMTDIEWDEIKAHGFYTSKVDPEKKNVFLVFKNENAFQRASIKIPVQYMITQINGVERNRNGEKETWARELVVQTPTNITVDDIIEVYGKGNIMACIQENKESHAESYIKLDTLPPNINEELLRNCLHECGGPVPKSVYVGRTKNNASGWAKVIFRNDQERNEAANIYNAQLCRDIFLISFIGKNGLMKQKSVRTTVTKNDDPFARHNRMCIAPTNVFRLTTVNREAARSIYSSHLHSFYWKMDSSATVTVLRTDLYRNFDNTIDNICKKFCVQVKRKNIANFGQRCTFNNGDPQKTSLAASTLAQTFAPINIKLNTERQKQLFHELEDIGEIQKWALELCLCINPNRYFTNIEIHGTQTAQGKLMRRIADYSESFDKRFRELELSASVATFFGPQKSASTRLQQIASEWLSKSCLISFNSKSATITIIGKPNITPIEMKACEDEVLQLLNEITATTDSTESDDDEDEDDDNDVIRFEIGRQERRCVFCQQKSSISTDVFRICGHTFCRCTARALATSCAFPLQCKACQSNIHIRDIQTIFSNNEKLFMTLLKNSIQFYLTMNTQNDNRVFCPNSDCDGLIKLDNGYHMCLTCGQNVCPRCQVIDDELHIDRTCDQVVEEKKHHPFLSELFSAARKFVKNNWPFDSIVQPMGTVFENPYLRKEYQSLIRFYKANQVLGHSVRPDMAKGFFAYHGSTTEAIVPICQNGFDPNRRINQVHGPGEYFGVSALISDAYTKKGINYNGYSQMIIAFILRCTQVTKIENFCYVVNNPTNWTYAFNLPVLIVTYGKNLYGQISPFPSEIPYYSEIESLWIAPFQWYWQQSNGQFHLYNDMMNEIFEKLYVHWKLYDGPSEFETPLLSSLIEDLSATYKIDLANNRQTNTRTSHSRLIVRRLTHTSSDNRHWFYFDDNTGWICYEQQAENQIEQAFQCYRSGQGSFTVDIRLSGRSDTHQFNFLKGQQRIKSTTMTANIKRE</sequence>
<accession>A0A815VC38</accession>
<evidence type="ECO:0000313" key="7">
    <source>
        <dbReference type="EMBL" id="CAF1528537.1"/>
    </source>
</evidence>
<dbReference type="CDD" id="cd18791">
    <property type="entry name" value="SF2_C_RHA"/>
    <property type="match status" value="1"/>
</dbReference>
<dbReference type="SUPFAM" id="SSF54928">
    <property type="entry name" value="RNA-binding domain, RBD"/>
    <property type="match status" value="1"/>
</dbReference>
<evidence type="ECO:0008006" key="9">
    <source>
        <dbReference type="Google" id="ProtNLM"/>
    </source>
</evidence>
<evidence type="ECO:0000256" key="2">
    <source>
        <dbReference type="ARBA" id="ARBA00022840"/>
    </source>
</evidence>
<dbReference type="InterPro" id="IPR007502">
    <property type="entry name" value="Helicase-assoc_dom"/>
</dbReference>
<dbReference type="PROSITE" id="PS50918">
    <property type="entry name" value="WWE"/>
    <property type="match status" value="1"/>
</dbReference>
<dbReference type="SUPFAM" id="SSF56399">
    <property type="entry name" value="ADP-ribosylation"/>
    <property type="match status" value="1"/>
</dbReference>
<feature type="domain" description="Helicase ATP-binding" evidence="5">
    <location>
        <begin position="384"/>
        <end position="545"/>
    </location>
</feature>
<dbReference type="GO" id="GO:0004386">
    <property type="term" value="F:helicase activity"/>
    <property type="evidence" value="ECO:0007669"/>
    <property type="project" value="TreeGrafter"/>
</dbReference>
<evidence type="ECO:0000259" key="5">
    <source>
        <dbReference type="PROSITE" id="PS51192"/>
    </source>
</evidence>
<proteinExistence type="predicted"/>
<dbReference type="EMBL" id="CAJNOR010004807">
    <property type="protein sequence ID" value="CAF1528537.1"/>
    <property type="molecule type" value="Genomic_DNA"/>
</dbReference>
<dbReference type="Gene3D" id="3.90.228.10">
    <property type="match status" value="1"/>
</dbReference>
<keyword evidence="2" id="KW-0067">ATP-binding</keyword>
<dbReference type="SMART" id="SM00487">
    <property type="entry name" value="DEXDc"/>
    <property type="match status" value="1"/>
</dbReference>
<dbReference type="InterPro" id="IPR001650">
    <property type="entry name" value="Helicase_C-like"/>
</dbReference>
<dbReference type="Gene3D" id="3.40.50.300">
    <property type="entry name" value="P-loop containing nucleotide triphosphate hydrolases"/>
    <property type="match status" value="2"/>
</dbReference>
<dbReference type="SMART" id="SM00847">
    <property type="entry name" value="HA2"/>
    <property type="match status" value="1"/>
</dbReference>
<dbReference type="Pfam" id="PF00270">
    <property type="entry name" value="DEAD"/>
    <property type="match status" value="1"/>
</dbReference>
<name>A0A815VC38_ADIRI</name>
<dbReference type="GO" id="GO:0005524">
    <property type="term" value="F:ATP binding"/>
    <property type="evidence" value="ECO:0007669"/>
    <property type="project" value="UniProtKB-KW"/>
</dbReference>
<feature type="domain" description="Helicase C-terminal" evidence="6">
    <location>
        <begin position="577"/>
        <end position="740"/>
    </location>
</feature>
<evidence type="ECO:0000259" key="4">
    <source>
        <dbReference type="PROSITE" id="PS50918"/>
    </source>
</evidence>
<dbReference type="Pfam" id="PF00271">
    <property type="entry name" value="Helicase_C"/>
    <property type="match status" value="1"/>
</dbReference>
<dbReference type="InterPro" id="IPR035979">
    <property type="entry name" value="RBD_domain_sf"/>
</dbReference>
<dbReference type="Gene3D" id="4.10.1000.40">
    <property type="match status" value="2"/>
</dbReference>
<dbReference type="SMART" id="SM00490">
    <property type="entry name" value="HELICc"/>
    <property type="match status" value="1"/>
</dbReference>
<keyword evidence="8" id="KW-1185">Reference proteome</keyword>
<dbReference type="InterPro" id="IPR011545">
    <property type="entry name" value="DEAD/DEAH_box_helicase_dom"/>
</dbReference>